<feature type="coiled-coil region" evidence="1">
    <location>
        <begin position="460"/>
        <end position="659"/>
    </location>
</feature>
<keyword evidence="1" id="KW-0175">Coiled coil</keyword>
<feature type="region of interest" description="Disordered" evidence="2">
    <location>
        <begin position="271"/>
        <end position="290"/>
    </location>
</feature>
<evidence type="ECO:0000313" key="4">
    <source>
        <dbReference type="Proteomes" id="UP000308197"/>
    </source>
</evidence>
<evidence type="ECO:0000256" key="1">
    <source>
        <dbReference type="SAM" id="Coils"/>
    </source>
</evidence>
<feature type="compositionally biased region" description="Polar residues" evidence="2">
    <location>
        <begin position="319"/>
        <end position="332"/>
    </location>
</feature>
<protein>
    <submittedName>
        <fullName evidence="3">Uncharacterized protein</fullName>
    </submittedName>
</protein>
<name>A0A5C3P867_9APHY</name>
<dbReference type="Proteomes" id="UP000308197">
    <property type="component" value="Unassembled WGS sequence"/>
</dbReference>
<sequence>MAPKYSKKKAKFTYAERVLGALSEIQKDHRKHAVHMATLRAQIRKTADARKDRLGPQWSHWVSRTVQRLADDGILDTSDPHGNVTFTPDAKKTITTVRRESLAPGTSPAMEHKIWKDVTRRLSTVGVKRIRRSSAMGVLDDEARPRKRQARKSLSGLTKAELEAELKAALQRLDEAEERQASDAQDDLEELRDELKRREEELEQLRDELVRLKDNDQTARRETIGTVARFLTPPPTHASELSTPSTSRTPAAARRHVSAYGVTRTLSGSLISNLTKRPTPEPSESGSHDAGIEDMIVDDAHERPLSPHYPLDDEHDTTFNRSLETPQSSPVQANLGELDVDADTRHEHDDRNAEIVSLKNEIEAQASQLQQLRDDQARLLVERDELRLSNGDLERTIAQLQDTVAAVREELSHAKDEITSKSAELQQSLDTVNVLRTSHAQAVSEASEHAREAAALKVSFSELQLTQDQLRSQLEDAAADAADLRARLVTEEASRRSAESQLVATTEERDRLLADVADKTALLATTTGELQQARQATDDARRQIGRLEALRESDVAAHLAERSALESRLETSQNEAARLQTEVEGLSSELSTLSEKLSSVVSERNQLMKVVEEQTARASGLEEELSVALDDVRDAEEEIEELRQAKTADEASIQSLKEVLVRLRQVQLDAVEEVNNKMIVTQTAPTPDHRRRSSIASRQSIM</sequence>
<evidence type="ECO:0000313" key="3">
    <source>
        <dbReference type="EMBL" id="TFK85472.1"/>
    </source>
</evidence>
<dbReference type="Gene3D" id="1.10.287.1490">
    <property type="match status" value="1"/>
</dbReference>
<dbReference type="AlphaFoldDB" id="A0A5C3P867"/>
<feature type="coiled-coil region" evidence="1">
    <location>
        <begin position="159"/>
        <end position="222"/>
    </location>
</feature>
<feature type="coiled-coil region" evidence="1">
    <location>
        <begin position="355"/>
        <end position="424"/>
    </location>
</feature>
<dbReference type="PANTHER" id="PTHR45615:SF80">
    <property type="entry name" value="GRIP DOMAIN-CONTAINING PROTEIN"/>
    <property type="match status" value="1"/>
</dbReference>
<feature type="compositionally biased region" description="Basic and acidic residues" evidence="2">
    <location>
        <begin position="302"/>
        <end position="318"/>
    </location>
</feature>
<dbReference type="EMBL" id="ML211251">
    <property type="protein sequence ID" value="TFK85472.1"/>
    <property type="molecule type" value="Genomic_DNA"/>
</dbReference>
<dbReference type="PANTHER" id="PTHR45615">
    <property type="entry name" value="MYOSIN HEAVY CHAIN, NON-MUSCLE"/>
    <property type="match status" value="1"/>
</dbReference>
<gene>
    <name evidence="3" type="ORF">K466DRAFT_525787</name>
</gene>
<feature type="region of interest" description="Disordered" evidence="2">
    <location>
        <begin position="683"/>
        <end position="702"/>
    </location>
</feature>
<accession>A0A5C3P867</accession>
<feature type="region of interest" description="Disordered" evidence="2">
    <location>
        <begin position="302"/>
        <end position="335"/>
    </location>
</feature>
<dbReference type="STRING" id="1314778.A0A5C3P867"/>
<proteinExistence type="predicted"/>
<keyword evidence="4" id="KW-1185">Reference proteome</keyword>
<dbReference type="InParanoid" id="A0A5C3P867"/>
<organism evidence="3 4">
    <name type="scientific">Polyporus arcularius HHB13444</name>
    <dbReference type="NCBI Taxonomy" id="1314778"/>
    <lineage>
        <taxon>Eukaryota</taxon>
        <taxon>Fungi</taxon>
        <taxon>Dikarya</taxon>
        <taxon>Basidiomycota</taxon>
        <taxon>Agaricomycotina</taxon>
        <taxon>Agaricomycetes</taxon>
        <taxon>Polyporales</taxon>
        <taxon>Polyporaceae</taxon>
        <taxon>Polyporus</taxon>
    </lineage>
</organism>
<feature type="region of interest" description="Disordered" evidence="2">
    <location>
        <begin position="231"/>
        <end position="256"/>
    </location>
</feature>
<evidence type="ECO:0000256" key="2">
    <source>
        <dbReference type="SAM" id="MobiDB-lite"/>
    </source>
</evidence>
<reference evidence="3 4" key="1">
    <citation type="journal article" date="2019" name="Nat. Ecol. Evol.">
        <title>Megaphylogeny resolves global patterns of mushroom evolution.</title>
        <authorList>
            <person name="Varga T."/>
            <person name="Krizsan K."/>
            <person name="Foldi C."/>
            <person name="Dima B."/>
            <person name="Sanchez-Garcia M."/>
            <person name="Sanchez-Ramirez S."/>
            <person name="Szollosi G.J."/>
            <person name="Szarkandi J.G."/>
            <person name="Papp V."/>
            <person name="Albert L."/>
            <person name="Andreopoulos W."/>
            <person name="Angelini C."/>
            <person name="Antonin V."/>
            <person name="Barry K.W."/>
            <person name="Bougher N.L."/>
            <person name="Buchanan P."/>
            <person name="Buyck B."/>
            <person name="Bense V."/>
            <person name="Catcheside P."/>
            <person name="Chovatia M."/>
            <person name="Cooper J."/>
            <person name="Damon W."/>
            <person name="Desjardin D."/>
            <person name="Finy P."/>
            <person name="Geml J."/>
            <person name="Haridas S."/>
            <person name="Hughes K."/>
            <person name="Justo A."/>
            <person name="Karasinski D."/>
            <person name="Kautmanova I."/>
            <person name="Kiss B."/>
            <person name="Kocsube S."/>
            <person name="Kotiranta H."/>
            <person name="LaButti K.M."/>
            <person name="Lechner B.E."/>
            <person name="Liimatainen K."/>
            <person name="Lipzen A."/>
            <person name="Lukacs Z."/>
            <person name="Mihaltcheva S."/>
            <person name="Morgado L.N."/>
            <person name="Niskanen T."/>
            <person name="Noordeloos M.E."/>
            <person name="Ohm R.A."/>
            <person name="Ortiz-Santana B."/>
            <person name="Ovrebo C."/>
            <person name="Racz N."/>
            <person name="Riley R."/>
            <person name="Savchenko A."/>
            <person name="Shiryaev A."/>
            <person name="Soop K."/>
            <person name="Spirin V."/>
            <person name="Szebenyi C."/>
            <person name="Tomsovsky M."/>
            <person name="Tulloss R.E."/>
            <person name="Uehling J."/>
            <person name="Grigoriev I.V."/>
            <person name="Vagvolgyi C."/>
            <person name="Papp T."/>
            <person name="Martin F.M."/>
            <person name="Miettinen O."/>
            <person name="Hibbett D.S."/>
            <person name="Nagy L.G."/>
        </authorList>
    </citation>
    <scope>NUCLEOTIDE SEQUENCE [LARGE SCALE GENOMIC DNA]</scope>
    <source>
        <strain evidence="3 4">HHB13444</strain>
    </source>
</reference>
<feature type="compositionally biased region" description="Polar residues" evidence="2">
    <location>
        <begin position="239"/>
        <end position="249"/>
    </location>
</feature>